<evidence type="ECO:0000313" key="2">
    <source>
        <dbReference type="Proteomes" id="UP001208570"/>
    </source>
</evidence>
<name>A0AAD9IZB9_9ANNE</name>
<protein>
    <submittedName>
        <fullName evidence="1">Uncharacterized protein</fullName>
    </submittedName>
</protein>
<accession>A0AAD9IZB9</accession>
<gene>
    <name evidence="1" type="ORF">LSH36_823g02042</name>
</gene>
<sequence>MWAVSEDLTEEADSDYLFEDFSERSKPFANRPTSFSTLLNQHTFSNNGIERRAFGIRPVVHGKPW</sequence>
<evidence type="ECO:0000313" key="1">
    <source>
        <dbReference type="EMBL" id="KAK2143669.1"/>
    </source>
</evidence>
<dbReference type="EMBL" id="JAODUP010000823">
    <property type="protein sequence ID" value="KAK2143669.1"/>
    <property type="molecule type" value="Genomic_DNA"/>
</dbReference>
<keyword evidence="2" id="KW-1185">Reference proteome</keyword>
<dbReference type="Proteomes" id="UP001208570">
    <property type="component" value="Unassembled WGS sequence"/>
</dbReference>
<organism evidence="1 2">
    <name type="scientific">Paralvinella palmiformis</name>
    <dbReference type="NCBI Taxonomy" id="53620"/>
    <lineage>
        <taxon>Eukaryota</taxon>
        <taxon>Metazoa</taxon>
        <taxon>Spiralia</taxon>
        <taxon>Lophotrochozoa</taxon>
        <taxon>Annelida</taxon>
        <taxon>Polychaeta</taxon>
        <taxon>Sedentaria</taxon>
        <taxon>Canalipalpata</taxon>
        <taxon>Terebellida</taxon>
        <taxon>Terebelliformia</taxon>
        <taxon>Alvinellidae</taxon>
        <taxon>Paralvinella</taxon>
    </lineage>
</organism>
<proteinExistence type="predicted"/>
<comment type="caution">
    <text evidence="1">The sequence shown here is derived from an EMBL/GenBank/DDBJ whole genome shotgun (WGS) entry which is preliminary data.</text>
</comment>
<dbReference type="AlphaFoldDB" id="A0AAD9IZB9"/>
<reference evidence="1" key="1">
    <citation type="journal article" date="2023" name="Mol. Biol. Evol.">
        <title>Third-Generation Sequencing Reveals the Adaptive Role of the Epigenome in Three Deep-Sea Polychaetes.</title>
        <authorList>
            <person name="Perez M."/>
            <person name="Aroh O."/>
            <person name="Sun Y."/>
            <person name="Lan Y."/>
            <person name="Juniper S.K."/>
            <person name="Young C.R."/>
            <person name="Angers B."/>
            <person name="Qian P.Y."/>
        </authorList>
    </citation>
    <scope>NUCLEOTIDE SEQUENCE</scope>
    <source>
        <strain evidence="1">P08H-3</strain>
    </source>
</reference>